<dbReference type="GO" id="GO:0006233">
    <property type="term" value="P:dTDP biosynthetic process"/>
    <property type="evidence" value="ECO:0007669"/>
    <property type="project" value="InterPro"/>
</dbReference>
<dbReference type="InterPro" id="IPR027417">
    <property type="entry name" value="P-loop_NTPase"/>
</dbReference>
<evidence type="ECO:0000259" key="10">
    <source>
        <dbReference type="Pfam" id="PF02223"/>
    </source>
</evidence>
<evidence type="ECO:0000313" key="11">
    <source>
        <dbReference type="EMBL" id="RWS11214.1"/>
    </source>
</evidence>
<dbReference type="EMBL" id="NCKU01001800">
    <property type="protein sequence ID" value="RWS11214.1"/>
    <property type="molecule type" value="Genomic_DNA"/>
</dbReference>
<feature type="domain" description="Thymidylate kinase-like" evidence="10">
    <location>
        <begin position="26"/>
        <end position="199"/>
    </location>
</feature>
<comment type="similarity">
    <text evidence="2">Belongs to the thymidylate kinase family.</text>
</comment>
<protein>
    <recommendedName>
        <fullName evidence="4">Thymidylate kinase</fullName>
        <ecNumber evidence="3">2.7.4.9</ecNumber>
    </recommendedName>
</protein>
<dbReference type="FunFam" id="3.40.50.300:FF:000679">
    <property type="entry name" value="Thymidylate kinase"/>
    <property type="match status" value="1"/>
</dbReference>
<evidence type="ECO:0000256" key="2">
    <source>
        <dbReference type="ARBA" id="ARBA00009776"/>
    </source>
</evidence>
<gene>
    <name evidence="11" type="ORF">B4U79_09506</name>
</gene>
<evidence type="ECO:0000256" key="6">
    <source>
        <dbReference type="ARBA" id="ARBA00022727"/>
    </source>
</evidence>
<dbReference type="Gene3D" id="3.40.50.300">
    <property type="entry name" value="P-loop containing nucleotide triphosphate hydrolases"/>
    <property type="match status" value="1"/>
</dbReference>
<dbReference type="GO" id="GO:0005524">
    <property type="term" value="F:ATP binding"/>
    <property type="evidence" value="ECO:0007669"/>
    <property type="project" value="UniProtKB-KW"/>
</dbReference>
<accession>A0A443R7H0</accession>
<name>A0A443R7H0_9ACAR</name>
<dbReference type="AlphaFoldDB" id="A0A443R7H0"/>
<dbReference type="InterPro" id="IPR039430">
    <property type="entry name" value="Thymidylate_kin-like_dom"/>
</dbReference>
<reference evidence="11 12" key="1">
    <citation type="journal article" date="2018" name="Gigascience">
        <title>Genomes of trombidid mites reveal novel predicted allergens and laterally-transferred genes associated with secondary metabolism.</title>
        <authorList>
            <person name="Dong X."/>
            <person name="Chaisiri K."/>
            <person name="Xia D."/>
            <person name="Armstrong S.D."/>
            <person name="Fang Y."/>
            <person name="Donnelly M.J."/>
            <person name="Kadowaki T."/>
            <person name="McGarry J.W."/>
            <person name="Darby A.C."/>
            <person name="Makepeace B.L."/>
        </authorList>
    </citation>
    <scope>NUCLEOTIDE SEQUENCE [LARGE SCALE GENOMIC DNA]</scope>
    <source>
        <strain evidence="11">UoL-WK</strain>
    </source>
</reference>
<proteinExistence type="inferred from homology"/>
<evidence type="ECO:0000256" key="7">
    <source>
        <dbReference type="ARBA" id="ARBA00022741"/>
    </source>
</evidence>
<dbReference type="OrthoDB" id="425602at2759"/>
<feature type="non-terminal residue" evidence="11">
    <location>
        <position position="224"/>
    </location>
</feature>
<dbReference type="InterPro" id="IPR018095">
    <property type="entry name" value="Thymidylate_kin_CS"/>
</dbReference>
<dbReference type="GO" id="GO:0004550">
    <property type="term" value="F:nucleoside diphosphate kinase activity"/>
    <property type="evidence" value="ECO:0007669"/>
    <property type="project" value="TreeGrafter"/>
</dbReference>
<keyword evidence="5" id="KW-0808">Transferase</keyword>
<dbReference type="GO" id="GO:0006227">
    <property type="term" value="P:dUDP biosynthetic process"/>
    <property type="evidence" value="ECO:0007669"/>
    <property type="project" value="TreeGrafter"/>
</dbReference>
<keyword evidence="9" id="KW-0067">ATP-binding</keyword>
<dbReference type="GO" id="GO:0005739">
    <property type="term" value="C:mitochondrion"/>
    <property type="evidence" value="ECO:0007669"/>
    <property type="project" value="TreeGrafter"/>
</dbReference>
<feature type="non-terminal residue" evidence="11">
    <location>
        <position position="1"/>
    </location>
</feature>
<evidence type="ECO:0000256" key="3">
    <source>
        <dbReference type="ARBA" id="ARBA00012980"/>
    </source>
</evidence>
<keyword evidence="6" id="KW-0545">Nucleotide biosynthesis</keyword>
<comment type="pathway">
    <text evidence="1">Pyrimidine metabolism; dTTP biosynthesis.</text>
</comment>
<evidence type="ECO:0000256" key="8">
    <source>
        <dbReference type="ARBA" id="ARBA00022777"/>
    </source>
</evidence>
<dbReference type="PANTHER" id="PTHR10344:SF1">
    <property type="entry name" value="THYMIDYLATE KINASE"/>
    <property type="match status" value="1"/>
</dbReference>
<keyword evidence="7" id="KW-0547">Nucleotide-binding</keyword>
<evidence type="ECO:0000256" key="1">
    <source>
        <dbReference type="ARBA" id="ARBA00004992"/>
    </source>
</evidence>
<organism evidence="11 12">
    <name type="scientific">Dinothrombium tinctorium</name>
    <dbReference type="NCBI Taxonomy" id="1965070"/>
    <lineage>
        <taxon>Eukaryota</taxon>
        <taxon>Metazoa</taxon>
        <taxon>Ecdysozoa</taxon>
        <taxon>Arthropoda</taxon>
        <taxon>Chelicerata</taxon>
        <taxon>Arachnida</taxon>
        <taxon>Acari</taxon>
        <taxon>Acariformes</taxon>
        <taxon>Trombidiformes</taxon>
        <taxon>Prostigmata</taxon>
        <taxon>Anystina</taxon>
        <taxon>Parasitengona</taxon>
        <taxon>Trombidioidea</taxon>
        <taxon>Trombidiidae</taxon>
        <taxon>Dinothrombium</taxon>
    </lineage>
</organism>
<evidence type="ECO:0000256" key="5">
    <source>
        <dbReference type="ARBA" id="ARBA00022679"/>
    </source>
</evidence>
<evidence type="ECO:0000313" key="12">
    <source>
        <dbReference type="Proteomes" id="UP000285301"/>
    </source>
</evidence>
<dbReference type="GO" id="GO:0004798">
    <property type="term" value="F:dTMP kinase activity"/>
    <property type="evidence" value="ECO:0007669"/>
    <property type="project" value="UniProtKB-EC"/>
</dbReference>
<dbReference type="InterPro" id="IPR018094">
    <property type="entry name" value="Thymidylate_kinase"/>
</dbReference>
<evidence type="ECO:0000256" key="9">
    <source>
        <dbReference type="ARBA" id="ARBA00022840"/>
    </source>
</evidence>
<dbReference type="PANTHER" id="PTHR10344">
    <property type="entry name" value="THYMIDYLATE KINASE"/>
    <property type="match status" value="1"/>
</dbReference>
<dbReference type="GO" id="GO:0005829">
    <property type="term" value="C:cytosol"/>
    <property type="evidence" value="ECO:0007669"/>
    <property type="project" value="TreeGrafter"/>
</dbReference>
<dbReference type="EC" id="2.7.4.9" evidence="3"/>
<dbReference type="GO" id="GO:0005634">
    <property type="term" value="C:nucleus"/>
    <property type="evidence" value="ECO:0007669"/>
    <property type="project" value="TreeGrafter"/>
</dbReference>
<dbReference type="Proteomes" id="UP000285301">
    <property type="component" value="Unassembled WGS sequence"/>
</dbReference>
<dbReference type="Pfam" id="PF02223">
    <property type="entry name" value="Thymidylate_kin"/>
    <property type="match status" value="1"/>
</dbReference>
<keyword evidence="12" id="KW-1185">Reference proteome</keyword>
<dbReference type="NCBIfam" id="TIGR00041">
    <property type="entry name" value="DTMP_kinase"/>
    <property type="match status" value="1"/>
</dbReference>
<dbReference type="SUPFAM" id="SSF52540">
    <property type="entry name" value="P-loop containing nucleoside triphosphate hydrolases"/>
    <property type="match status" value="1"/>
</dbReference>
<dbReference type="PROSITE" id="PS01331">
    <property type="entry name" value="THYMIDYLATE_KINASE"/>
    <property type="match status" value="1"/>
</dbReference>
<sequence length="224" mass="25446">KRSINSRPAFETVSEKVVRRGAVICVEGVDKVGKSSLALKLSECLRDERFKVECRKFPNRETTIGTLINDYLNGRKAINDHVIHLLFSANRWEFANQMEKQLRSGVTLILDRYAFSGVAYSAAKSKMSVEWCKAPDSGLIKPDLVLYLTASDCVSSTRNGFGDEIYESSDFQSKVKAVYETLKDDTWKTIVSERNIDDTLVQVLPLVKNTIKKVRFKPIERLWS</sequence>
<dbReference type="STRING" id="1965070.A0A443R7H0"/>
<comment type="caution">
    <text evidence="11">The sequence shown here is derived from an EMBL/GenBank/DDBJ whole genome shotgun (WGS) entry which is preliminary data.</text>
</comment>
<keyword evidence="8 11" id="KW-0418">Kinase</keyword>
<dbReference type="GO" id="GO:0006235">
    <property type="term" value="P:dTTP biosynthetic process"/>
    <property type="evidence" value="ECO:0007669"/>
    <property type="project" value="TreeGrafter"/>
</dbReference>
<evidence type="ECO:0000256" key="4">
    <source>
        <dbReference type="ARBA" id="ARBA00017144"/>
    </source>
</evidence>